<dbReference type="PANTHER" id="PTHR18964">
    <property type="entry name" value="ROK (REPRESSOR, ORF, KINASE) FAMILY"/>
    <property type="match status" value="1"/>
</dbReference>
<dbReference type="InterPro" id="IPR043129">
    <property type="entry name" value="ATPase_NBD"/>
</dbReference>
<dbReference type="Pfam" id="PF00480">
    <property type="entry name" value="ROK"/>
    <property type="match status" value="1"/>
</dbReference>
<organism evidence="2 3">
    <name type="scientific">Galliscardovia ingluviei</name>
    <dbReference type="NCBI Taxonomy" id="1769422"/>
    <lineage>
        <taxon>Bacteria</taxon>
        <taxon>Bacillati</taxon>
        <taxon>Actinomycetota</taxon>
        <taxon>Actinomycetes</taxon>
        <taxon>Bifidobacteriales</taxon>
        <taxon>Bifidobacteriaceae</taxon>
        <taxon>Galliscardovia</taxon>
    </lineage>
</organism>
<comment type="similarity">
    <text evidence="1">Belongs to the ROK (NagC/XylR) family.</text>
</comment>
<keyword evidence="3" id="KW-1185">Reference proteome</keyword>
<dbReference type="SUPFAM" id="SSF53067">
    <property type="entry name" value="Actin-like ATPase domain"/>
    <property type="match status" value="1"/>
</dbReference>
<reference evidence="2" key="1">
    <citation type="journal article" date="2014" name="Int. J. Syst. Evol. Microbiol.">
        <title>Complete genome sequence of Corynebacterium casei LMG S-19264T (=DSM 44701T), isolated from a smear-ripened cheese.</title>
        <authorList>
            <consortium name="US DOE Joint Genome Institute (JGI-PGF)"/>
            <person name="Walter F."/>
            <person name="Albersmeier A."/>
            <person name="Kalinowski J."/>
            <person name="Ruckert C."/>
        </authorList>
    </citation>
    <scope>NUCLEOTIDE SEQUENCE</scope>
    <source>
        <strain evidence="2">CCM 8606</strain>
    </source>
</reference>
<dbReference type="AlphaFoldDB" id="A0A8J3AQC0"/>
<dbReference type="InterPro" id="IPR000600">
    <property type="entry name" value="ROK"/>
</dbReference>
<dbReference type="Proteomes" id="UP000619536">
    <property type="component" value="Unassembled WGS sequence"/>
</dbReference>
<reference evidence="2" key="2">
    <citation type="submission" date="2020-09" db="EMBL/GenBank/DDBJ databases">
        <authorList>
            <person name="Sun Q."/>
            <person name="Sedlacek I."/>
        </authorList>
    </citation>
    <scope>NUCLEOTIDE SEQUENCE</scope>
    <source>
        <strain evidence="2">CCM 8606</strain>
    </source>
</reference>
<dbReference type="EMBL" id="BMDH01000004">
    <property type="protein sequence ID" value="GGI14987.1"/>
    <property type="molecule type" value="Genomic_DNA"/>
</dbReference>
<comment type="caution">
    <text evidence="2">The sequence shown here is derived from an EMBL/GenBank/DDBJ whole genome shotgun (WGS) entry which is preliminary data.</text>
</comment>
<dbReference type="PANTHER" id="PTHR18964:SF149">
    <property type="entry name" value="BIFUNCTIONAL UDP-N-ACETYLGLUCOSAMINE 2-EPIMERASE_N-ACETYLMANNOSAMINE KINASE"/>
    <property type="match status" value="1"/>
</dbReference>
<evidence type="ECO:0000313" key="2">
    <source>
        <dbReference type="EMBL" id="GGI14987.1"/>
    </source>
</evidence>
<dbReference type="Gene3D" id="3.30.420.40">
    <property type="match status" value="2"/>
</dbReference>
<name>A0A8J3AQC0_9BIFI</name>
<gene>
    <name evidence="2" type="ORF">GCM10007377_13660</name>
</gene>
<dbReference type="RefSeq" id="WP_188355536.1">
    <property type="nucleotide sequence ID" value="NZ_BMDH01000004.1"/>
</dbReference>
<accession>A0A8J3AQC0</accession>
<sequence>MSTQLSDSQRLTIGIDVGGTKIAGALIATSMQSQEQQNSPTIKSLASTPAHLGVQALVRDIASIIQELTQLQDISDLKSEGIHAIGIGTPGRVNYQTGTVDNIVNLDITHIELRQEIYNLTGVPVYVENDVNAAALGANAIIPTNNTAHTTHTTSVFLNLGTGLAAGVIRHGTIDHGYSNAIGEIGHIPLEPHQWACPCGQIGCLETAGSGGAATRLWARDNPPMPALIAKAQQLNSPDYEEAKRTLQIIVNAIVNSIIIIAVTIDPERIIIGGGMAKTGEPLLNVIMQSLQERASNSGFINSLHLAKRVSLADSAQPVGVIGAALLSQAQDLHNSAL</sequence>
<evidence type="ECO:0000256" key="1">
    <source>
        <dbReference type="ARBA" id="ARBA00006479"/>
    </source>
</evidence>
<proteinExistence type="inferred from homology"/>
<protein>
    <submittedName>
        <fullName evidence="2">NagC family transcriptional regulator</fullName>
    </submittedName>
</protein>
<evidence type="ECO:0000313" key="3">
    <source>
        <dbReference type="Proteomes" id="UP000619536"/>
    </source>
</evidence>